<dbReference type="GO" id="GO:0008408">
    <property type="term" value="F:3'-5' exonuclease activity"/>
    <property type="evidence" value="ECO:0007669"/>
    <property type="project" value="InterPro"/>
</dbReference>
<dbReference type="GO" id="GO:0003887">
    <property type="term" value="F:DNA-directed DNA polymerase activity"/>
    <property type="evidence" value="ECO:0007669"/>
    <property type="project" value="UniProtKB-KW"/>
</dbReference>
<dbReference type="PANTHER" id="PTHR32294:SF0">
    <property type="entry name" value="DNA POLYMERASE III SUBUNIT ALPHA"/>
    <property type="match status" value="1"/>
</dbReference>
<evidence type="ECO:0000313" key="12">
    <source>
        <dbReference type="Proteomes" id="UP000673975"/>
    </source>
</evidence>
<dbReference type="InterPro" id="IPR004805">
    <property type="entry name" value="DnaE2/DnaE/PolC"/>
</dbReference>
<name>A0A8J7RIV4_9BACT</name>
<dbReference type="GO" id="GO:0003676">
    <property type="term" value="F:nucleic acid binding"/>
    <property type="evidence" value="ECO:0007669"/>
    <property type="project" value="InterPro"/>
</dbReference>
<dbReference type="Pfam" id="PF17657">
    <property type="entry name" value="DNA_pol3_finger"/>
    <property type="match status" value="1"/>
</dbReference>
<dbReference type="InterPro" id="IPR004013">
    <property type="entry name" value="PHP_dom"/>
</dbReference>
<dbReference type="InterPro" id="IPR016195">
    <property type="entry name" value="Pol/histidinol_Pase-like"/>
</dbReference>
<proteinExistence type="predicted"/>
<evidence type="ECO:0000256" key="3">
    <source>
        <dbReference type="ARBA" id="ARBA00019114"/>
    </source>
</evidence>
<dbReference type="SMART" id="SM00481">
    <property type="entry name" value="POLIIIAc"/>
    <property type="match status" value="1"/>
</dbReference>
<dbReference type="InterPro" id="IPR041931">
    <property type="entry name" value="DNA_pol3_alpha_thumb_dom"/>
</dbReference>
<comment type="caution">
    <text evidence="11">The sequence shown here is derived from an EMBL/GenBank/DDBJ whole genome shotgun (WGS) entry which is preliminary data.</text>
</comment>
<feature type="domain" description="Polymerase/histidinol phosphatase N-terminal" evidence="10">
    <location>
        <begin position="5"/>
        <end position="72"/>
    </location>
</feature>
<dbReference type="Pfam" id="PF01336">
    <property type="entry name" value="tRNA_anti-codon"/>
    <property type="match status" value="1"/>
</dbReference>
<evidence type="ECO:0000313" key="11">
    <source>
        <dbReference type="EMBL" id="MBP3192580.1"/>
    </source>
</evidence>
<keyword evidence="12" id="KW-1185">Reference proteome</keyword>
<dbReference type="SUPFAM" id="SSF89550">
    <property type="entry name" value="PHP domain-like"/>
    <property type="match status" value="1"/>
</dbReference>
<dbReference type="Gene3D" id="3.20.20.140">
    <property type="entry name" value="Metal-dependent hydrolases"/>
    <property type="match status" value="1"/>
</dbReference>
<dbReference type="Proteomes" id="UP000673975">
    <property type="component" value="Unassembled WGS sequence"/>
</dbReference>
<evidence type="ECO:0000256" key="2">
    <source>
        <dbReference type="ARBA" id="ARBA00012417"/>
    </source>
</evidence>
<dbReference type="InterPro" id="IPR003141">
    <property type="entry name" value="Pol/His_phosphatase_N"/>
</dbReference>
<evidence type="ECO:0000256" key="5">
    <source>
        <dbReference type="ARBA" id="ARBA00022695"/>
    </source>
</evidence>
<feature type="compositionally biased region" description="Basic and acidic residues" evidence="9">
    <location>
        <begin position="926"/>
        <end position="936"/>
    </location>
</feature>
<keyword evidence="4 11" id="KW-0808">Transferase</keyword>
<dbReference type="RefSeq" id="WP_210511480.1">
    <property type="nucleotide sequence ID" value="NZ_JAFIDN010000005.1"/>
</dbReference>
<dbReference type="Gene3D" id="1.10.10.1600">
    <property type="entry name" value="Bacterial DNA polymerase III alpha subunit, thumb domain"/>
    <property type="match status" value="1"/>
</dbReference>
<gene>
    <name evidence="11" type="primary">dnaE</name>
    <name evidence="11" type="ORF">NATSA_07885</name>
</gene>
<evidence type="ECO:0000256" key="7">
    <source>
        <dbReference type="ARBA" id="ARBA00022932"/>
    </source>
</evidence>
<sequence length="1160" mass="130966">MCQFSHLHCHSQFSLLDGAAAIPKMIGKAADHGMPGIAITDHGNMFGVPSFVNEANKQGVKPIIGCEFYITPKTMSDRETREQYHQVLLAKNKTGYFNLARLSSLGYIDGFYYKPRIDRKTLAEHSDGLIATTCCIQSEINQTILKSGEAEARRLFEWYLDLFGEDYYIELQRHGLRDQDVCNEVLIRWSKEYGVKMVATNDSHYVDKQDSEAHDILLALQTNADINDPNRFRFTDDQNRLNPQFYLKTPDEMKELFSDVPESVENTIEIVDKVDDIKLESELLLPHFNVPEKFADMDDYLRHVTYEGARARYGELTSEITERIEQELKIIRDMGFAGYFLIVEGFTTEARNRGVYVGPGRGSAAGSIVAYCIGIINIDPLRYDLLFERFLNPERVNPPDIDIDFDDSGRQALIDYVVEKYGRENVAQIVTYGTMKAKTAIRDVGRVLGVPLGEVNRIAKLFPERPGLDTFDKVVNPEANPDTAEEIRELFEHPDMQIQKMMSFAKTLEGCPRQTGIHAAGVIIAPGTVYNYVPVALSREKDVVTQYDGPSSEMCGLLKMDFLGLKTLSILKTAIHLVKESWGKEYHLDDIPLDDQKTFELYQRGDTVGTFQFESDGMRKYLRELKPTSIDDLIAMNALYRPGPMQFIPEYIDCKHGRKEVVYPHPMLEDVLKPTFGIMVYQEQIMKVAQVMGGFTLGEADILRRAMGKKKVDQMAEMKVKFKAGAKERDVDDKTADEVFEKMAFFAGYGFNKSHSAAYSVVAYHTAYFKANYPASYMAAVLTHNMNDIKKVSQFIEECYHLGVPVDRPNINSGEAFFTAKEGRVQYGLSAIKGVGSSAVAHFVEERRENGPFTSIFDFTSRVDLRTCNRKMLESLVAAGAFDELHGNRAQLMASMEDALSYGARMQDEKSRNQTSLFGGGNDVHQISESEPKLREVEPWSNMEKLKQERELIGFFLSGHPLDRFRDDVSLFCSHYLGEEGLSGLTERDPVTCAGIITAARHTRDKKGRPIAFVTMEDEKGSTEILIFSDCYDKSMNLIQVDNLVVVEGNVSVRDGTPKIIARNIDRIENLRDKYQGSIRLCLSLDTADIAEGALEELASVFEANRGQTNIQLFVKSGAEKPVRMKARKFVVDPNDTLLSEARRLIGENNVWLEKRPDAG</sequence>
<dbReference type="Pfam" id="PF14579">
    <property type="entry name" value="HHH_6"/>
    <property type="match status" value="1"/>
</dbReference>
<dbReference type="PANTHER" id="PTHR32294">
    <property type="entry name" value="DNA POLYMERASE III SUBUNIT ALPHA"/>
    <property type="match status" value="1"/>
</dbReference>
<dbReference type="CDD" id="cd12113">
    <property type="entry name" value="PHP_PolIIIA_DnaE3"/>
    <property type="match status" value="1"/>
</dbReference>
<dbReference type="InterPro" id="IPR011708">
    <property type="entry name" value="DNA_pol3_alpha_NTPase_dom"/>
</dbReference>
<dbReference type="Pfam" id="PF07733">
    <property type="entry name" value="DNA_pol3_alpha"/>
    <property type="match status" value="1"/>
</dbReference>
<dbReference type="InterPro" id="IPR004365">
    <property type="entry name" value="NA-bd_OB_tRNA"/>
</dbReference>
<keyword evidence="6" id="KW-0235">DNA replication</keyword>
<dbReference type="EMBL" id="JAFIDN010000005">
    <property type="protein sequence ID" value="MBP3192580.1"/>
    <property type="molecule type" value="Genomic_DNA"/>
</dbReference>
<dbReference type="NCBIfam" id="NF005298">
    <property type="entry name" value="PRK06826.1"/>
    <property type="match status" value="1"/>
</dbReference>
<organism evidence="11 12">
    <name type="scientific">Natronogracilivirga saccharolytica</name>
    <dbReference type="NCBI Taxonomy" id="2812953"/>
    <lineage>
        <taxon>Bacteria</taxon>
        <taxon>Pseudomonadati</taxon>
        <taxon>Balneolota</taxon>
        <taxon>Balneolia</taxon>
        <taxon>Balneolales</taxon>
        <taxon>Cyclonatronaceae</taxon>
        <taxon>Natronogracilivirga</taxon>
    </lineage>
</organism>
<dbReference type="InterPro" id="IPR040982">
    <property type="entry name" value="DNA_pol3_finger"/>
</dbReference>
<comment type="catalytic activity">
    <reaction evidence="8">
        <text>DNA(n) + a 2'-deoxyribonucleoside 5'-triphosphate = DNA(n+1) + diphosphate</text>
        <dbReference type="Rhea" id="RHEA:22508"/>
        <dbReference type="Rhea" id="RHEA-COMP:17339"/>
        <dbReference type="Rhea" id="RHEA-COMP:17340"/>
        <dbReference type="ChEBI" id="CHEBI:33019"/>
        <dbReference type="ChEBI" id="CHEBI:61560"/>
        <dbReference type="ChEBI" id="CHEBI:173112"/>
        <dbReference type="EC" id="2.7.7.7"/>
    </reaction>
</comment>
<dbReference type="AlphaFoldDB" id="A0A8J7RIV4"/>
<dbReference type="Pfam" id="PF02811">
    <property type="entry name" value="PHP"/>
    <property type="match status" value="1"/>
</dbReference>
<accession>A0A8J7RIV4</accession>
<keyword evidence="7" id="KW-0239">DNA-directed DNA polymerase</keyword>
<evidence type="ECO:0000256" key="8">
    <source>
        <dbReference type="ARBA" id="ARBA00049244"/>
    </source>
</evidence>
<dbReference type="GO" id="GO:0006260">
    <property type="term" value="P:DNA replication"/>
    <property type="evidence" value="ECO:0007669"/>
    <property type="project" value="UniProtKB-KW"/>
</dbReference>
<reference evidence="11" key="1">
    <citation type="submission" date="2021-02" db="EMBL/GenBank/DDBJ databases">
        <title>Natronogracilivirga saccharolytica gen. nov. sp. nov. a new anaerobic, haloalkiliphilic carbohydrate-fermenting bacterium from soda lake and proposing of Cyclonatronumiaceae fam. nov. in the phylum Balneolaeota.</title>
        <authorList>
            <person name="Zhilina T.N."/>
            <person name="Sorokin D.Y."/>
            <person name="Zavarzina D.G."/>
            <person name="Toshchakov S.V."/>
            <person name="Kublanov I.V."/>
        </authorList>
    </citation>
    <scope>NUCLEOTIDE SEQUENCE</scope>
    <source>
        <strain evidence="11">Z-1702</strain>
    </source>
</reference>
<evidence type="ECO:0000256" key="4">
    <source>
        <dbReference type="ARBA" id="ARBA00022679"/>
    </source>
</evidence>
<keyword evidence="5 11" id="KW-0548">Nucleotidyltransferase</keyword>
<feature type="region of interest" description="Disordered" evidence="9">
    <location>
        <begin position="916"/>
        <end position="936"/>
    </location>
</feature>
<dbReference type="EC" id="2.7.7.7" evidence="2"/>
<dbReference type="NCBIfam" id="NF004226">
    <property type="entry name" value="PRK05673.1"/>
    <property type="match status" value="1"/>
</dbReference>
<comment type="subcellular location">
    <subcellularLocation>
        <location evidence="1">Cytoplasm</location>
    </subcellularLocation>
</comment>
<evidence type="ECO:0000256" key="6">
    <source>
        <dbReference type="ARBA" id="ARBA00022705"/>
    </source>
</evidence>
<dbReference type="GO" id="GO:0005737">
    <property type="term" value="C:cytoplasm"/>
    <property type="evidence" value="ECO:0007669"/>
    <property type="project" value="UniProtKB-SubCell"/>
</dbReference>
<dbReference type="NCBIfam" id="TIGR00594">
    <property type="entry name" value="polc"/>
    <property type="match status" value="1"/>
</dbReference>
<dbReference type="Gene3D" id="2.40.50.140">
    <property type="entry name" value="Nucleic acid-binding proteins"/>
    <property type="match status" value="1"/>
</dbReference>
<evidence type="ECO:0000256" key="9">
    <source>
        <dbReference type="SAM" id="MobiDB-lite"/>
    </source>
</evidence>
<dbReference type="InterPro" id="IPR012340">
    <property type="entry name" value="NA-bd_OB-fold"/>
</dbReference>
<evidence type="ECO:0000259" key="10">
    <source>
        <dbReference type="SMART" id="SM00481"/>
    </source>
</evidence>
<dbReference type="InterPro" id="IPR029460">
    <property type="entry name" value="DNAPol_HHH"/>
</dbReference>
<dbReference type="CDD" id="cd04485">
    <property type="entry name" value="DnaE_OBF"/>
    <property type="match status" value="1"/>
</dbReference>
<evidence type="ECO:0000256" key="1">
    <source>
        <dbReference type="ARBA" id="ARBA00004496"/>
    </source>
</evidence>
<protein>
    <recommendedName>
        <fullName evidence="3">DNA polymerase III subunit alpha</fullName>
        <ecNumber evidence="2">2.7.7.7</ecNumber>
    </recommendedName>
</protein>
<dbReference type="Gene3D" id="1.10.150.870">
    <property type="match status" value="1"/>
</dbReference>